<gene>
    <name evidence="2" type="ORF">HRR80_003077</name>
</gene>
<feature type="region of interest" description="Disordered" evidence="1">
    <location>
        <begin position="683"/>
        <end position="765"/>
    </location>
</feature>
<feature type="compositionally biased region" description="Basic and acidic residues" evidence="1">
    <location>
        <begin position="689"/>
        <end position="720"/>
    </location>
</feature>
<evidence type="ECO:0000256" key="1">
    <source>
        <dbReference type="SAM" id="MobiDB-lite"/>
    </source>
</evidence>
<accession>A0AAN6EWR7</accession>
<feature type="compositionally biased region" description="Basic and acidic residues" evidence="1">
    <location>
        <begin position="752"/>
        <end position="765"/>
    </location>
</feature>
<reference evidence="2" key="1">
    <citation type="submission" date="2023-01" db="EMBL/GenBank/DDBJ databases">
        <title>Exophiala dermititidis isolated from Cystic Fibrosis Patient.</title>
        <authorList>
            <person name="Kurbessoian T."/>
            <person name="Crocker A."/>
            <person name="Murante D."/>
            <person name="Hogan D.A."/>
            <person name="Stajich J.E."/>
        </authorList>
    </citation>
    <scope>NUCLEOTIDE SEQUENCE</scope>
    <source>
        <strain evidence="2">Ex8</strain>
    </source>
</reference>
<dbReference type="Proteomes" id="UP001161757">
    <property type="component" value="Unassembled WGS sequence"/>
</dbReference>
<proteinExistence type="predicted"/>
<evidence type="ECO:0000313" key="2">
    <source>
        <dbReference type="EMBL" id="KAJ8993037.1"/>
    </source>
</evidence>
<feature type="compositionally biased region" description="Low complexity" evidence="1">
    <location>
        <begin position="738"/>
        <end position="751"/>
    </location>
</feature>
<name>A0AAN6EWR7_EXODE</name>
<comment type="caution">
    <text evidence="2">The sequence shown here is derived from an EMBL/GenBank/DDBJ whole genome shotgun (WGS) entry which is preliminary data.</text>
</comment>
<feature type="compositionally biased region" description="Basic and acidic residues" evidence="1">
    <location>
        <begin position="35"/>
        <end position="46"/>
    </location>
</feature>
<sequence>MPSPPPRKRPIADFFRPYIKSNVPTKRPSPSGQERQPRPKSPDRDTSSIATPKAARRSVDQSARTPTSSAFSPLSAPGSRASLPIRSPRPHTPLDPPSTYKQPPRFGRDARPGPSSATPVKPFSFTDLPSSTQAVVENGKVIEIRDSDDEGSDSLESLESLEDILGRTKSGHVSSMSSSPEGDDAKLEAERLKTLNLFTRSRSTPSLSKEKLRALAARERASQFDISGILNEHFDDQEVEQKIKRSRDDFNEALKASEAEKNTNLDKKLLAAVATTEDGEAGVSRLMDAVDRTEALTSDRVFLFFGADGLNDWHASRPPGLDFPEAAIPNQLWSPRDHEARSRAFLSGYMTELAAKGLLSDEVLKWIFQSVVLERRDDVRSAYIQCLHAASPAWTRNSLTPQTVHSIFQTLGADSANLLEGSLIEPRHLLLRVPPRRDPKYLLAALEMFQAVIQDMDFLTLGKLTSTVCRLAIDCELMSDARVCSAVEKMLETLLSLSELSSRSHVAERAMADLGHHLIDASLQAHLLAHIPQTSPLACRVRILLAQSFLLGADALNDGKSLKPQISLDVLAEHISTSPAFDTRRRTGPNALDYVALRALTYVLDVAISEGGRPATFASRAEEASFNRSVDRLADSIRSIFVSIIDTGASHMTRTEAKDVLQALYWRLLYAVRTEVRPKKNIFDSTTGKARDGDEVRTEEKSKDFMKQFLARRKEREQEKANQSQPTAVSRGEARVKSSTITSSEESSAPSETERLIRKQLDLSE</sequence>
<feature type="compositionally biased region" description="Polar residues" evidence="1">
    <location>
        <begin position="22"/>
        <end position="34"/>
    </location>
</feature>
<protein>
    <recommendedName>
        <fullName evidence="4">Coiled-coil SMC6 And NSE5 INteracting (CANIN) domain-containing protein</fullName>
    </recommendedName>
</protein>
<organism evidence="2 3">
    <name type="scientific">Exophiala dermatitidis</name>
    <name type="common">Black yeast-like fungus</name>
    <name type="synonym">Wangiella dermatitidis</name>
    <dbReference type="NCBI Taxonomy" id="5970"/>
    <lineage>
        <taxon>Eukaryota</taxon>
        <taxon>Fungi</taxon>
        <taxon>Dikarya</taxon>
        <taxon>Ascomycota</taxon>
        <taxon>Pezizomycotina</taxon>
        <taxon>Eurotiomycetes</taxon>
        <taxon>Chaetothyriomycetidae</taxon>
        <taxon>Chaetothyriales</taxon>
        <taxon>Herpotrichiellaceae</taxon>
        <taxon>Exophiala</taxon>
    </lineage>
</organism>
<dbReference type="AlphaFoldDB" id="A0AAN6EWR7"/>
<dbReference type="EMBL" id="JAJGCB010000004">
    <property type="protein sequence ID" value="KAJ8993037.1"/>
    <property type="molecule type" value="Genomic_DNA"/>
</dbReference>
<evidence type="ECO:0000313" key="3">
    <source>
        <dbReference type="Proteomes" id="UP001161757"/>
    </source>
</evidence>
<feature type="region of interest" description="Disordered" evidence="1">
    <location>
        <begin position="1"/>
        <end position="159"/>
    </location>
</feature>
<evidence type="ECO:0008006" key="4">
    <source>
        <dbReference type="Google" id="ProtNLM"/>
    </source>
</evidence>
<feature type="compositionally biased region" description="Polar residues" evidence="1">
    <location>
        <begin position="60"/>
        <end position="72"/>
    </location>
</feature>